<dbReference type="OrthoDB" id="3144234at2759"/>
<gene>
    <name evidence="2" type="ORF">AAT19DRAFT_10536</name>
</gene>
<dbReference type="Proteomes" id="UP000239560">
    <property type="component" value="Unassembled WGS sequence"/>
</dbReference>
<dbReference type="AlphaFoldDB" id="A0A2S9ZZ02"/>
<accession>A0A2S9ZZ02</accession>
<keyword evidence="1" id="KW-0732">Signal</keyword>
<evidence type="ECO:0000313" key="3">
    <source>
        <dbReference type="Proteomes" id="UP000239560"/>
    </source>
</evidence>
<feature type="chain" id="PRO_5015448573" evidence="1">
    <location>
        <begin position="29"/>
        <end position="299"/>
    </location>
</feature>
<organism evidence="2 3">
    <name type="scientific">Rhodotorula toruloides</name>
    <name type="common">Yeast</name>
    <name type="synonym">Rhodosporidium toruloides</name>
    <dbReference type="NCBI Taxonomy" id="5286"/>
    <lineage>
        <taxon>Eukaryota</taxon>
        <taxon>Fungi</taxon>
        <taxon>Dikarya</taxon>
        <taxon>Basidiomycota</taxon>
        <taxon>Pucciniomycotina</taxon>
        <taxon>Microbotryomycetes</taxon>
        <taxon>Sporidiobolales</taxon>
        <taxon>Sporidiobolaceae</taxon>
        <taxon>Rhodotorula</taxon>
    </lineage>
</organism>
<reference evidence="2 3" key="1">
    <citation type="journal article" date="2018" name="Elife">
        <title>Functional genomics of lipid metabolism in the oleaginous yeast Rhodosporidium toruloides.</title>
        <authorList>
            <person name="Coradetti S.T."/>
            <person name="Pinel D."/>
            <person name="Geiselman G."/>
            <person name="Ito M."/>
            <person name="Mondo S."/>
            <person name="Reilly M.C."/>
            <person name="Cheng Y.F."/>
            <person name="Bauer S."/>
            <person name="Grigoriev I."/>
            <person name="Gladden J.M."/>
            <person name="Simmons B.A."/>
            <person name="Brem R."/>
            <person name="Arkin A.P."/>
            <person name="Skerker J.M."/>
        </authorList>
    </citation>
    <scope>NUCLEOTIDE SEQUENCE [LARGE SCALE GENOMIC DNA]</scope>
    <source>
        <strain evidence="2 3">NBRC 0880</strain>
    </source>
</reference>
<sequence>MTSAWLLSFALSLRPFTMLTLLCSTTRATSRLFIPLRAVPALRRLTSTATIAATPPLATLERSNASKFRAHLDKWFFNTVIFDAKSPYPWTEWPTEGSTFEESGYYLSRYDFLNMDCREIRPPSSGGDVGGHPVFGFIKFHELAARNVRAAERPVLHCTMELEHCEPEAMTYVRGNIYEDTVVDELATSPGCTRLRLKFSEEEAGVVENPMGVTIRQVLDLARKHFAKPVADNVRINDPGLSHLKWVTGTHMVDCLPEDCSCYGDWEVEEDGSVVVDYRCLRCAANKAAASACVGEAKV</sequence>
<feature type="signal peptide" evidence="1">
    <location>
        <begin position="1"/>
        <end position="28"/>
    </location>
</feature>
<proteinExistence type="predicted"/>
<evidence type="ECO:0000313" key="2">
    <source>
        <dbReference type="EMBL" id="PRQ70996.1"/>
    </source>
</evidence>
<evidence type="ECO:0000256" key="1">
    <source>
        <dbReference type="SAM" id="SignalP"/>
    </source>
</evidence>
<dbReference type="EMBL" id="LCTV02000013">
    <property type="protein sequence ID" value="PRQ70996.1"/>
    <property type="molecule type" value="Genomic_DNA"/>
</dbReference>
<comment type="caution">
    <text evidence="2">The sequence shown here is derived from an EMBL/GenBank/DDBJ whole genome shotgun (WGS) entry which is preliminary data.</text>
</comment>
<name>A0A2S9ZZ02_RHOTO</name>
<protein>
    <submittedName>
        <fullName evidence="2">Uncharacterized protein</fullName>
    </submittedName>
</protein>